<dbReference type="Proteomes" id="UP001066276">
    <property type="component" value="Chromosome 6"/>
</dbReference>
<evidence type="ECO:0000313" key="2">
    <source>
        <dbReference type="Proteomes" id="UP001066276"/>
    </source>
</evidence>
<dbReference type="EMBL" id="JANPWB010000010">
    <property type="protein sequence ID" value="KAJ1134300.1"/>
    <property type="molecule type" value="Genomic_DNA"/>
</dbReference>
<proteinExistence type="predicted"/>
<sequence>MLTTSRQPVSHRSIARTEVPREKLFTLIRRRQAGLSVEDTKYKPVVDRKGRKWSGITRIVTPGTVAGNGSNNHDTDSMADDGTANHDTAFITTAKTGLAHLSVVDARDAAHMVSATGACEQNAWPETLVGARFRIFGKLAFGAYYGTQSTLDQTHAFGSQYFLPIREIEQLAAEGTEMLKYHGHRFFCRGPL</sequence>
<comment type="caution">
    <text evidence="1">The sequence shown here is derived from an EMBL/GenBank/DDBJ whole genome shotgun (WGS) entry which is preliminary data.</text>
</comment>
<evidence type="ECO:0000313" key="1">
    <source>
        <dbReference type="EMBL" id="KAJ1134300.1"/>
    </source>
</evidence>
<keyword evidence="2" id="KW-1185">Reference proteome</keyword>
<gene>
    <name evidence="1" type="ORF">NDU88_000752</name>
</gene>
<accession>A0AAV7Q878</accession>
<dbReference type="AlphaFoldDB" id="A0AAV7Q878"/>
<name>A0AAV7Q878_PLEWA</name>
<organism evidence="1 2">
    <name type="scientific">Pleurodeles waltl</name>
    <name type="common">Iberian ribbed newt</name>
    <dbReference type="NCBI Taxonomy" id="8319"/>
    <lineage>
        <taxon>Eukaryota</taxon>
        <taxon>Metazoa</taxon>
        <taxon>Chordata</taxon>
        <taxon>Craniata</taxon>
        <taxon>Vertebrata</taxon>
        <taxon>Euteleostomi</taxon>
        <taxon>Amphibia</taxon>
        <taxon>Batrachia</taxon>
        <taxon>Caudata</taxon>
        <taxon>Salamandroidea</taxon>
        <taxon>Salamandridae</taxon>
        <taxon>Pleurodelinae</taxon>
        <taxon>Pleurodeles</taxon>
    </lineage>
</organism>
<protein>
    <submittedName>
        <fullName evidence="1">Uncharacterized protein</fullName>
    </submittedName>
</protein>
<reference evidence="1" key="1">
    <citation type="journal article" date="2022" name="bioRxiv">
        <title>Sequencing and chromosome-scale assembly of the giantPleurodeles waltlgenome.</title>
        <authorList>
            <person name="Brown T."/>
            <person name="Elewa A."/>
            <person name="Iarovenko S."/>
            <person name="Subramanian E."/>
            <person name="Araus A.J."/>
            <person name="Petzold A."/>
            <person name="Susuki M."/>
            <person name="Suzuki K.-i.T."/>
            <person name="Hayashi T."/>
            <person name="Toyoda A."/>
            <person name="Oliveira C."/>
            <person name="Osipova E."/>
            <person name="Leigh N.D."/>
            <person name="Simon A."/>
            <person name="Yun M.H."/>
        </authorList>
    </citation>
    <scope>NUCLEOTIDE SEQUENCE</scope>
    <source>
        <strain evidence="1">20211129_DDA</strain>
        <tissue evidence="1">Liver</tissue>
    </source>
</reference>